<dbReference type="HOGENOM" id="CLU_2823858_0_0_6"/>
<dbReference type="RefSeq" id="WP_010958485.1">
    <property type="nucleotide sequence ID" value="NC_009727.1"/>
</dbReference>
<dbReference type="Proteomes" id="UP000008555">
    <property type="component" value="Chromosome"/>
</dbReference>
<protein>
    <submittedName>
        <fullName evidence="1">Uncharacterized protein</fullName>
    </submittedName>
</protein>
<evidence type="ECO:0000313" key="2">
    <source>
        <dbReference type="Proteomes" id="UP000008555"/>
    </source>
</evidence>
<organism evidence="1 2">
    <name type="scientific">Coxiella burnetii (strain Dugway 5J108-111)</name>
    <dbReference type="NCBI Taxonomy" id="434922"/>
    <lineage>
        <taxon>Bacteria</taxon>
        <taxon>Pseudomonadati</taxon>
        <taxon>Pseudomonadota</taxon>
        <taxon>Gammaproteobacteria</taxon>
        <taxon>Legionellales</taxon>
        <taxon>Coxiellaceae</taxon>
        <taxon>Coxiella</taxon>
    </lineage>
</organism>
<accession>A9KF22</accession>
<proteinExistence type="predicted"/>
<sequence>MALNVGSQVSAFSASPQFLHSFKLCPIVVWKNNKKLIIIGALRTCALDPACAGMMDFTFFSLYHWW</sequence>
<dbReference type="KEGG" id="cbd:CBUD_0081"/>
<reference evidence="1 2" key="1">
    <citation type="journal article" date="2009" name="Infect. Immun.">
        <title>Comparative genomics reveal extensive transposon-mediated genomic plasticity and diversity among potential effector proteins within the genus Coxiella.</title>
        <authorList>
            <person name="Beare P.A."/>
            <person name="Unsworth N."/>
            <person name="Andoh M."/>
            <person name="Voth D.E."/>
            <person name="Omsland A."/>
            <person name="Gilk S.D."/>
            <person name="Williams K.P."/>
            <person name="Sobral B.W."/>
            <person name="Kupko J.J.III."/>
            <person name="Porcella S.F."/>
            <person name="Samuel J.E."/>
            <person name="Heinzen R.A."/>
        </authorList>
    </citation>
    <scope>NUCLEOTIDE SEQUENCE [LARGE SCALE GENOMIC DNA]</scope>
    <source>
        <strain evidence="1 2">Dugway 5J108-111</strain>
    </source>
</reference>
<dbReference type="EMBL" id="CP000733">
    <property type="protein sequence ID" value="ABS78147.2"/>
    <property type="molecule type" value="Genomic_DNA"/>
</dbReference>
<gene>
    <name evidence="1" type="ordered locus">CBUD_0081</name>
</gene>
<dbReference type="AlphaFoldDB" id="A9KF22"/>
<name>A9KF22_COXBN</name>
<evidence type="ECO:0000313" key="1">
    <source>
        <dbReference type="EMBL" id="ABS78147.2"/>
    </source>
</evidence>